<dbReference type="InterPro" id="IPR000015">
    <property type="entry name" value="Fimb_usher"/>
</dbReference>
<dbReference type="Pfam" id="PF00577">
    <property type="entry name" value="Usher"/>
    <property type="match status" value="1"/>
</dbReference>
<reference evidence="1 2" key="1">
    <citation type="submission" date="2013-10" db="EMBL/GenBank/DDBJ databases">
        <title>Antibiotic resistance diversity of beta-lactamase producers in the General Hospital Vienna.</title>
        <authorList>
            <person name="Barisic I."/>
            <person name="Mitteregger D."/>
            <person name="Hirschl A.M."/>
            <person name="Noehammer C."/>
            <person name="Wiesinger-Mayr H."/>
        </authorList>
    </citation>
    <scope>NUCLEOTIDE SEQUENCE [LARGE SCALE GENOMIC DNA]</scope>
    <source>
        <strain evidence="1 2">ISC11</strain>
    </source>
</reference>
<comment type="caution">
    <text evidence="1">The sequence shown here is derived from an EMBL/GenBank/DDBJ whole genome shotgun (WGS) entry which is preliminary data.</text>
</comment>
<dbReference type="AlphaFoldDB" id="A0A7G2J079"/>
<dbReference type="GO" id="GO:0009279">
    <property type="term" value="C:cell outer membrane"/>
    <property type="evidence" value="ECO:0007669"/>
    <property type="project" value="TreeGrafter"/>
</dbReference>
<name>A0A7G2J079_CITFR</name>
<dbReference type="GO" id="GO:0009297">
    <property type="term" value="P:pilus assembly"/>
    <property type="evidence" value="ECO:0007669"/>
    <property type="project" value="InterPro"/>
</dbReference>
<evidence type="ECO:0000313" key="1">
    <source>
        <dbReference type="EMBL" id="CDL41574.1"/>
    </source>
</evidence>
<evidence type="ECO:0000313" key="2">
    <source>
        <dbReference type="Proteomes" id="UP000019194"/>
    </source>
</evidence>
<dbReference type="Gene3D" id="2.60.40.3110">
    <property type="match status" value="1"/>
</dbReference>
<protein>
    <submittedName>
        <fullName evidence="1">Beta-fimbriae usher protein</fullName>
    </submittedName>
</protein>
<dbReference type="Proteomes" id="UP000019194">
    <property type="component" value="Unassembled WGS sequence"/>
</dbReference>
<dbReference type="PANTHER" id="PTHR30451">
    <property type="entry name" value="OUTER MEMBRANE USHER PROTEIN"/>
    <property type="match status" value="1"/>
</dbReference>
<accession>A0A7G2J079</accession>
<dbReference type="EMBL" id="CBWP010000084">
    <property type="protein sequence ID" value="CDL41574.1"/>
    <property type="molecule type" value="Genomic_DNA"/>
</dbReference>
<proteinExistence type="predicted"/>
<dbReference type="PANTHER" id="PTHR30451:SF8">
    <property type="entry name" value="FIMBRIAL USHER PROTEIN"/>
    <property type="match status" value="1"/>
</dbReference>
<sequence>MTRFNAQGEPCITPETSRHLGLAHEFDQGCLDYQTHYPAAQLTADPYKNQISFTVPTSALTPESILLRKDIIQGGTSGLINYNLQSSTTVQSGKHETYQLGLFESGLNLNDWLLRSRHTVSYSDGTRRSQRLYTYVQKTFQSLQQTFQVGEIYARQTLLAIPGLTGLQLFPDSALRPARSGVSVQGIARSAQARVEVYQNGQLIEATQVPEGPFSLDNISMLSTQFPLDVKVTEQDGQLTTFFSTCHGLTNSGRRSPLWVCGTR</sequence>
<dbReference type="GO" id="GO:0015473">
    <property type="term" value="F:fimbrial usher porin activity"/>
    <property type="evidence" value="ECO:0007669"/>
    <property type="project" value="InterPro"/>
</dbReference>
<organism evidence="1 2">
    <name type="scientific">Citrobacter freundii</name>
    <dbReference type="NCBI Taxonomy" id="546"/>
    <lineage>
        <taxon>Bacteria</taxon>
        <taxon>Pseudomonadati</taxon>
        <taxon>Pseudomonadota</taxon>
        <taxon>Gammaproteobacteria</taxon>
        <taxon>Enterobacterales</taxon>
        <taxon>Enterobacteriaceae</taxon>
        <taxon>Citrobacter</taxon>
        <taxon>Citrobacter freundii complex</taxon>
    </lineage>
</organism>